<proteinExistence type="predicted"/>
<dbReference type="AlphaFoldDB" id="A0A426ZB24"/>
<evidence type="ECO:0000313" key="1">
    <source>
        <dbReference type="EMBL" id="RRT61190.1"/>
    </source>
</evidence>
<name>A0A426ZB24_ENSVE</name>
<dbReference type="Proteomes" id="UP000287651">
    <property type="component" value="Unassembled WGS sequence"/>
</dbReference>
<feature type="non-terminal residue" evidence="1">
    <location>
        <position position="1"/>
    </location>
</feature>
<gene>
    <name evidence="1" type="ORF">B296_00044426</name>
</gene>
<accession>A0A426ZB24</accession>
<evidence type="ECO:0000313" key="2">
    <source>
        <dbReference type="Proteomes" id="UP000287651"/>
    </source>
</evidence>
<protein>
    <submittedName>
        <fullName evidence="1">Uncharacterized protein</fullName>
    </submittedName>
</protein>
<comment type="caution">
    <text evidence="1">The sequence shown here is derived from an EMBL/GenBank/DDBJ whole genome shotgun (WGS) entry which is preliminary data.</text>
</comment>
<dbReference type="EMBL" id="AMZH03007497">
    <property type="protein sequence ID" value="RRT61190.1"/>
    <property type="molecule type" value="Genomic_DNA"/>
</dbReference>
<sequence length="84" mass="9908">CLFITLFYNNFLNCYRDWQAIKDALSSWIASFHSTVHPSAEMLSEGWLRLHLQKTMQVLGKKEKEKISLLFFCEVKNLRAISHM</sequence>
<organism evidence="1 2">
    <name type="scientific">Ensete ventricosum</name>
    <name type="common">Abyssinian banana</name>
    <name type="synonym">Musa ensete</name>
    <dbReference type="NCBI Taxonomy" id="4639"/>
    <lineage>
        <taxon>Eukaryota</taxon>
        <taxon>Viridiplantae</taxon>
        <taxon>Streptophyta</taxon>
        <taxon>Embryophyta</taxon>
        <taxon>Tracheophyta</taxon>
        <taxon>Spermatophyta</taxon>
        <taxon>Magnoliopsida</taxon>
        <taxon>Liliopsida</taxon>
        <taxon>Zingiberales</taxon>
        <taxon>Musaceae</taxon>
        <taxon>Ensete</taxon>
    </lineage>
</organism>
<reference evidence="1 2" key="1">
    <citation type="journal article" date="2014" name="Agronomy (Basel)">
        <title>A Draft Genome Sequence for Ensete ventricosum, the Drought-Tolerant Tree Against Hunger.</title>
        <authorList>
            <person name="Harrison J."/>
            <person name="Moore K.A."/>
            <person name="Paszkiewicz K."/>
            <person name="Jones T."/>
            <person name="Grant M."/>
            <person name="Ambacheew D."/>
            <person name="Muzemil S."/>
            <person name="Studholme D.J."/>
        </authorList>
    </citation>
    <scope>NUCLEOTIDE SEQUENCE [LARGE SCALE GENOMIC DNA]</scope>
</reference>